<dbReference type="SUPFAM" id="SSF53822">
    <property type="entry name" value="Periplasmic binding protein-like I"/>
    <property type="match status" value="1"/>
</dbReference>
<gene>
    <name evidence="6" type="primary">ccpA_3</name>
    <name evidence="6" type="ORF">A4G23_04986</name>
</gene>
<dbReference type="CDD" id="cd01392">
    <property type="entry name" value="HTH_LacI"/>
    <property type="match status" value="1"/>
</dbReference>
<evidence type="ECO:0000256" key="4">
    <source>
        <dbReference type="SAM" id="MobiDB-lite"/>
    </source>
</evidence>
<dbReference type="InterPro" id="IPR010982">
    <property type="entry name" value="Lambda_DNA-bd_dom_sf"/>
</dbReference>
<dbReference type="PATRIC" id="fig|285473.5.peg.5253"/>
<dbReference type="STRING" id="285473.A4G23_04986"/>
<evidence type="ECO:0000256" key="2">
    <source>
        <dbReference type="ARBA" id="ARBA00023125"/>
    </source>
</evidence>
<keyword evidence="3" id="KW-0804">Transcription</keyword>
<dbReference type="Pfam" id="PF13377">
    <property type="entry name" value="Peripla_BP_3"/>
    <property type="match status" value="1"/>
</dbReference>
<reference evidence="6 7" key="1">
    <citation type="submission" date="2016-09" db="EMBL/GenBank/DDBJ databases">
        <title>Streptomyces rubrolavendulae MJM4426 Genome sequencing and assembly.</title>
        <authorList>
            <person name="Kim J.-G."/>
        </authorList>
    </citation>
    <scope>NUCLEOTIDE SEQUENCE [LARGE SCALE GENOMIC DNA]</scope>
    <source>
        <strain evidence="6 7">MJM4426</strain>
    </source>
</reference>
<dbReference type="AlphaFoldDB" id="A0A1D8G9L1"/>
<dbReference type="GeneID" id="91406493"/>
<dbReference type="InterPro" id="IPR000843">
    <property type="entry name" value="HTH_LacI"/>
</dbReference>
<dbReference type="GO" id="GO:0000976">
    <property type="term" value="F:transcription cis-regulatory region binding"/>
    <property type="evidence" value="ECO:0007669"/>
    <property type="project" value="TreeGrafter"/>
</dbReference>
<dbReference type="InterPro" id="IPR028082">
    <property type="entry name" value="Peripla_BP_I"/>
</dbReference>
<feature type="domain" description="HTH lacI-type" evidence="5">
    <location>
        <begin position="10"/>
        <end position="57"/>
    </location>
</feature>
<keyword evidence="7" id="KW-1185">Reference proteome</keyword>
<feature type="region of interest" description="Disordered" evidence="4">
    <location>
        <begin position="334"/>
        <end position="357"/>
    </location>
</feature>
<evidence type="ECO:0000313" key="7">
    <source>
        <dbReference type="Proteomes" id="UP000095349"/>
    </source>
</evidence>
<dbReference type="SMART" id="SM00354">
    <property type="entry name" value="HTH_LACI"/>
    <property type="match status" value="1"/>
</dbReference>
<evidence type="ECO:0000256" key="1">
    <source>
        <dbReference type="ARBA" id="ARBA00023015"/>
    </source>
</evidence>
<evidence type="ECO:0000259" key="5">
    <source>
        <dbReference type="PROSITE" id="PS50932"/>
    </source>
</evidence>
<organism evidence="6 7">
    <name type="scientific">Streptomyces rubrolavendulae</name>
    <dbReference type="NCBI Taxonomy" id="285473"/>
    <lineage>
        <taxon>Bacteria</taxon>
        <taxon>Bacillati</taxon>
        <taxon>Actinomycetota</taxon>
        <taxon>Actinomycetes</taxon>
        <taxon>Kitasatosporales</taxon>
        <taxon>Streptomycetaceae</taxon>
        <taxon>Streptomyces</taxon>
    </lineage>
</organism>
<dbReference type="OrthoDB" id="3227375at2"/>
<dbReference type="RefSeq" id="WP_031129956.1">
    <property type="nucleotide sequence ID" value="NZ_CP017316.1"/>
</dbReference>
<dbReference type="Gene3D" id="3.40.50.2300">
    <property type="match status" value="2"/>
</dbReference>
<feature type="compositionally biased region" description="Low complexity" evidence="4">
    <location>
        <begin position="336"/>
        <end position="350"/>
    </location>
</feature>
<keyword evidence="2" id="KW-0238">DNA-binding</keyword>
<dbReference type="SUPFAM" id="SSF47413">
    <property type="entry name" value="lambda repressor-like DNA-binding domains"/>
    <property type="match status" value="1"/>
</dbReference>
<sequence>MPRTGSTAGPTLAVVAREAGVSVPTASKVVNGRDDVAPETRRRVTEVLDRLGYVRRRRGGPPKPHGMIDLVLASPLGGGAEGSAVLHGVERAAHTEGLEVVVSAGRHLGRDRLDRLAARGTAGVLFHGDAPSAAQRAWLARHRVPYVLVDPWGEPPRGAAWVGAADRGGGRAAAAHLLALGHERIAVLAAAAPGRAGAGWLAGWREAVTGAGLPERAAYVRRVGAGEPGPCGARLRTLELLELPEPPTAVCVGSDAWVPGVYGALAERGLRVPDGMAVVGYGDLPEARWAVPGLTTVRRPVAEMAGAALALLARLAPGGAADGLPVELETELVVRSSTAPPGGSSPRAGSAGAGGQR</sequence>
<dbReference type="PROSITE" id="PS50932">
    <property type="entry name" value="HTH_LACI_2"/>
    <property type="match status" value="1"/>
</dbReference>
<proteinExistence type="predicted"/>
<keyword evidence="1" id="KW-0805">Transcription regulation</keyword>
<dbReference type="PANTHER" id="PTHR30146:SF153">
    <property type="entry name" value="LACTOSE OPERON REPRESSOR"/>
    <property type="match status" value="1"/>
</dbReference>
<evidence type="ECO:0000256" key="3">
    <source>
        <dbReference type="ARBA" id="ARBA00023163"/>
    </source>
</evidence>
<dbReference type="EMBL" id="CP017316">
    <property type="protein sequence ID" value="AOT62093.1"/>
    <property type="molecule type" value="Genomic_DNA"/>
</dbReference>
<accession>A0A1D8G9L1</accession>
<dbReference type="KEGG" id="srn:A4G23_04986"/>
<name>A0A1D8G9L1_9ACTN</name>
<dbReference type="InterPro" id="IPR046335">
    <property type="entry name" value="LacI/GalR-like_sensor"/>
</dbReference>
<dbReference type="GO" id="GO:0003700">
    <property type="term" value="F:DNA-binding transcription factor activity"/>
    <property type="evidence" value="ECO:0007669"/>
    <property type="project" value="TreeGrafter"/>
</dbReference>
<evidence type="ECO:0000313" key="6">
    <source>
        <dbReference type="EMBL" id="AOT62093.1"/>
    </source>
</evidence>
<dbReference type="Proteomes" id="UP000095349">
    <property type="component" value="Chromosome"/>
</dbReference>
<protein>
    <submittedName>
        <fullName evidence="6">Catabolite control protein A</fullName>
    </submittedName>
</protein>
<dbReference type="Gene3D" id="1.10.260.40">
    <property type="entry name" value="lambda repressor-like DNA-binding domains"/>
    <property type="match status" value="1"/>
</dbReference>
<dbReference type="Pfam" id="PF00356">
    <property type="entry name" value="LacI"/>
    <property type="match status" value="1"/>
</dbReference>
<dbReference type="PANTHER" id="PTHR30146">
    <property type="entry name" value="LACI-RELATED TRANSCRIPTIONAL REPRESSOR"/>
    <property type="match status" value="1"/>
</dbReference>